<dbReference type="InterPro" id="IPR019026">
    <property type="entry name" value="Peptidase_M64_IgA"/>
</dbReference>
<comment type="caution">
    <text evidence="1">The sequence shown here is derived from an EMBL/GenBank/DDBJ whole genome shotgun (WGS) entry which is preliminary data.</text>
</comment>
<dbReference type="Gene3D" id="2.120.10.70">
    <property type="entry name" value="Fucose-specific lectin"/>
    <property type="match status" value="1"/>
</dbReference>
<dbReference type="SUPFAM" id="SSF89372">
    <property type="entry name" value="Fucose-specific lectin"/>
    <property type="match status" value="1"/>
</dbReference>
<dbReference type="AlphaFoldDB" id="A0A414KXR8"/>
<dbReference type="RefSeq" id="WP_118223927.1">
    <property type="nucleotide sequence ID" value="NZ_JADNIJ010000030.1"/>
</dbReference>
<dbReference type="Pfam" id="PF09471">
    <property type="entry name" value="Peptidase_M64"/>
    <property type="match status" value="2"/>
</dbReference>
<dbReference type="EMBL" id="QSKV01000025">
    <property type="protein sequence ID" value="RHE86980.1"/>
    <property type="molecule type" value="Genomic_DNA"/>
</dbReference>
<evidence type="ECO:0000313" key="1">
    <source>
        <dbReference type="EMBL" id="RHE86980.1"/>
    </source>
</evidence>
<gene>
    <name evidence="1" type="ORF">DW712_23705</name>
</gene>
<sequence>MENVSSLRLYFTITNGKCTISQMERLNAAVAPSYHLEEGVAYSGAWIELQNASGQALYRQLVLPFLTKDTEVFDINGRGFRCSRFAHNRNKIELIVIVPNLPDTTKVVLFHSPVEHVEQPAQKIASIPLTEIQSYRHDRTLPDPSTYSCRKVVNNGDDSLRLNIVIVAEGYRDEEKAKFEHDMAFAINSMLNTPPFSKGGISSAFNFYAITTKSNESGSTLWKIKDQIDCKGDDIIRDTFFKSNICLTSRIIALDTDLLKDICHACVPEWSSILVLVNTKEWAGTSRTWESICMSTVANGYDYIFIHELGHNIYKLADEYPYRLGCDIDTDRDRYSGAEPSQANVTIQTERDKLKWGKYVDYLTPLPTLRNPDPKKCPEAIDPQKEGTVGLYEGAYYYHSGVYRPQCHCRMRENAENFCRVCTDTIIQYTKPHQITYKPITWLSFFNESNHSWSAALRADKELPQFSDNTYDIACAGADQQLLVLLIDDDMLYFNFANYAGMFSDNFTALSTKVQGIGKVSKVACCYWENRFWIFLINDGRLMMTWYNRTNGQWENQLKAMADLTDVSSVSCTGVNTQIFVCARSKDRVFVNSYNIPTRTWKNVWTDLGNYSTGGPQEIWDMDCCGYSGQVEVLVTGDNRIWQTRYNLADHTWQSELEEITNCSKGLGIITALTCARIGKVFYVCVINNGKPFFTMRHDRKWDDSFKLIKSLDCSSDNTLGSMSTAILGGRLMTCVGLQAL</sequence>
<name>A0A414KXR8_9BACE</name>
<dbReference type="GO" id="GO:0008237">
    <property type="term" value="F:metallopeptidase activity"/>
    <property type="evidence" value="ECO:0007669"/>
    <property type="project" value="InterPro"/>
</dbReference>
<proteinExistence type="predicted"/>
<protein>
    <recommendedName>
        <fullName evidence="3">IgA Peptidase M64</fullName>
    </recommendedName>
</protein>
<evidence type="ECO:0000313" key="2">
    <source>
        <dbReference type="Proteomes" id="UP000285650"/>
    </source>
</evidence>
<evidence type="ECO:0008006" key="3">
    <source>
        <dbReference type="Google" id="ProtNLM"/>
    </source>
</evidence>
<organism evidence="1 2">
    <name type="scientific">Bacteroides intestinalis</name>
    <dbReference type="NCBI Taxonomy" id="329854"/>
    <lineage>
        <taxon>Bacteria</taxon>
        <taxon>Pseudomonadati</taxon>
        <taxon>Bacteroidota</taxon>
        <taxon>Bacteroidia</taxon>
        <taxon>Bacteroidales</taxon>
        <taxon>Bacteroidaceae</taxon>
        <taxon>Bacteroides</taxon>
    </lineage>
</organism>
<dbReference type="Proteomes" id="UP000285650">
    <property type="component" value="Unassembled WGS sequence"/>
</dbReference>
<dbReference type="InterPro" id="IPR024079">
    <property type="entry name" value="MetalloPept_cat_dom_sf"/>
</dbReference>
<dbReference type="Gene3D" id="3.40.390.10">
    <property type="entry name" value="Collagenase (Catalytic Domain)"/>
    <property type="match status" value="1"/>
</dbReference>
<reference evidence="1 2" key="1">
    <citation type="submission" date="2018-08" db="EMBL/GenBank/DDBJ databases">
        <title>A genome reference for cultivated species of the human gut microbiota.</title>
        <authorList>
            <person name="Zou Y."/>
            <person name="Xue W."/>
            <person name="Luo G."/>
        </authorList>
    </citation>
    <scope>NUCLEOTIDE SEQUENCE [LARGE SCALE GENOMIC DNA]</scope>
    <source>
        <strain evidence="1 2">AM27-17</strain>
    </source>
</reference>
<accession>A0A414KXR8</accession>